<sequence length="127" mass="13653">MPARQFDKELPAGSVNSRMNNMKRRYTTSGIIFGLLSVLNTGAYAAYQEEWLSPQALKKEEAARASSHTSAHVCKSADSHCASVRPKSAAAKPRSEIRGRPAGRSADPIADFAKKGNAARPARVAAR</sequence>
<dbReference type="Proteomes" id="UP000325273">
    <property type="component" value="Unassembled WGS sequence"/>
</dbReference>
<evidence type="ECO:0000256" key="1">
    <source>
        <dbReference type="SAM" id="MobiDB-lite"/>
    </source>
</evidence>
<proteinExistence type="predicted"/>
<dbReference type="RefSeq" id="WP_149674585.1">
    <property type="nucleotide sequence ID" value="NZ_VTUZ01000035.1"/>
</dbReference>
<keyword evidence="3" id="KW-1185">Reference proteome</keyword>
<dbReference type="EMBL" id="VTUZ01000035">
    <property type="protein sequence ID" value="KAA1003564.1"/>
    <property type="molecule type" value="Genomic_DNA"/>
</dbReference>
<comment type="caution">
    <text evidence="2">The sequence shown here is derived from an EMBL/GenBank/DDBJ whole genome shotgun (WGS) entry which is preliminary data.</text>
</comment>
<gene>
    <name evidence="2" type="ORF">FVF58_36585</name>
</gene>
<protein>
    <submittedName>
        <fullName evidence="2">Uncharacterized protein</fullName>
    </submittedName>
</protein>
<evidence type="ECO:0000313" key="3">
    <source>
        <dbReference type="Proteomes" id="UP000325273"/>
    </source>
</evidence>
<accession>A0A5B0GJH2</accession>
<feature type="region of interest" description="Disordered" evidence="1">
    <location>
        <begin position="60"/>
        <end position="127"/>
    </location>
</feature>
<organism evidence="2 3">
    <name type="scientific">Paraburkholderia panacisoli</name>
    <dbReference type="NCBI Taxonomy" id="2603818"/>
    <lineage>
        <taxon>Bacteria</taxon>
        <taxon>Pseudomonadati</taxon>
        <taxon>Pseudomonadota</taxon>
        <taxon>Betaproteobacteria</taxon>
        <taxon>Burkholderiales</taxon>
        <taxon>Burkholderiaceae</taxon>
        <taxon>Paraburkholderia</taxon>
    </lineage>
</organism>
<name>A0A5B0GJH2_9BURK</name>
<evidence type="ECO:0000313" key="2">
    <source>
        <dbReference type="EMBL" id="KAA1003564.1"/>
    </source>
</evidence>
<dbReference type="AlphaFoldDB" id="A0A5B0GJH2"/>
<reference evidence="2 3" key="1">
    <citation type="submission" date="2019-08" db="EMBL/GenBank/DDBJ databases">
        <title>Paraburkholderia sp. DCY113.</title>
        <authorList>
            <person name="Kang J."/>
        </authorList>
    </citation>
    <scope>NUCLEOTIDE SEQUENCE [LARGE SCALE GENOMIC DNA]</scope>
    <source>
        <strain evidence="2 3">DCY113</strain>
    </source>
</reference>